<proteinExistence type="predicted"/>
<feature type="domain" description="Transposase IS30-like HTH" evidence="1">
    <location>
        <begin position="4"/>
        <end position="34"/>
    </location>
</feature>
<dbReference type="InterPro" id="IPR025246">
    <property type="entry name" value="IS30-like_HTH"/>
</dbReference>
<dbReference type="EMBL" id="MLJW01000273">
    <property type="protein sequence ID" value="OIQ91009.1"/>
    <property type="molecule type" value="Genomic_DNA"/>
</dbReference>
<evidence type="ECO:0000259" key="1">
    <source>
        <dbReference type="Pfam" id="PF13936"/>
    </source>
</evidence>
<sequence>MTMASLMQQGCSVRAMARTLGRAPSTISRELGRNGEDMRPYAAAPARASEPSFVSGGSPTKNRLLRPWLIHARHAFAGRVFQGLKFWPNVSLSHVFFLSMKSRIFLFLDLN</sequence>
<comment type="caution">
    <text evidence="2">The sequence shown here is derived from an EMBL/GenBank/DDBJ whole genome shotgun (WGS) entry which is preliminary data.</text>
</comment>
<evidence type="ECO:0000313" key="2">
    <source>
        <dbReference type="EMBL" id="OIQ91009.1"/>
    </source>
</evidence>
<reference evidence="2" key="1">
    <citation type="submission" date="2016-10" db="EMBL/GenBank/DDBJ databases">
        <title>Sequence of Gallionella enrichment culture.</title>
        <authorList>
            <person name="Poehlein A."/>
            <person name="Muehling M."/>
            <person name="Daniel R."/>
        </authorList>
    </citation>
    <scope>NUCLEOTIDE SEQUENCE</scope>
</reference>
<dbReference type="AlphaFoldDB" id="A0A1J5R537"/>
<dbReference type="Pfam" id="PF13936">
    <property type="entry name" value="HTH_38"/>
    <property type="match status" value="1"/>
</dbReference>
<protein>
    <recommendedName>
        <fullName evidence="1">Transposase IS30-like HTH domain-containing protein</fullName>
    </recommendedName>
</protein>
<gene>
    <name evidence="2" type="ORF">GALL_270880</name>
</gene>
<organism evidence="2">
    <name type="scientific">mine drainage metagenome</name>
    <dbReference type="NCBI Taxonomy" id="410659"/>
    <lineage>
        <taxon>unclassified sequences</taxon>
        <taxon>metagenomes</taxon>
        <taxon>ecological metagenomes</taxon>
    </lineage>
</organism>
<accession>A0A1J5R537</accession>
<name>A0A1J5R537_9ZZZZ</name>